<protein>
    <recommendedName>
        <fullName evidence="4">Epoxide hydrolase</fullName>
        <ecNumber evidence="4">3.3.2.9</ecNumber>
    </recommendedName>
</protein>
<evidence type="ECO:0000313" key="8">
    <source>
        <dbReference type="Proteomes" id="UP000691718"/>
    </source>
</evidence>
<evidence type="ECO:0000259" key="6">
    <source>
        <dbReference type="Pfam" id="PF06441"/>
    </source>
</evidence>
<sequence length="462" mass="52948">MGRLIILALITIVAIPVYYLYLKSHPPLPKFDVNEWWGPEEMKTKQDISIKPFAVNFSKVMIEDLRKRLKNHRPSPPPLEGVGYEYGFNSGQTEGWIRYWTEEYAFSEREKYLNQFPQYKTNIQGLDIHFIRVKPKVPQGVETVPLLLIHGWPGSVREFYEAIPYLTSISDARDFAIEVIAPSLVGFGFSDAAVRPGMGTAQMAVVMRNLMRRLGFEKFYVQGGDWGSVIGAHLATIFSEDVLGYHTNLPLSWAPSTFLLPLIASIYPPLFFKPQEVERMYPLTEFYSMLTEEMGYFHLHATKPDTIGKALTDSPSGLLVYILQMFSTWTCREDVSRPDGGLGLHHTKEQLIDNIMLYWAPNSINTAIRLYAESFNKTHLNLRLDEIPVQTPTWLLQSKYEPLYQSPLVTRFKFPNVLNVTVLDKGGHFLSLELPEVFSEDVLNAIGEFRKWNKKNAVKNEL</sequence>
<evidence type="ECO:0000256" key="4">
    <source>
        <dbReference type="PIRNR" id="PIRNR001112"/>
    </source>
</evidence>
<dbReference type="Pfam" id="PF06441">
    <property type="entry name" value="EHN"/>
    <property type="match status" value="1"/>
</dbReference>
<evidence type="ECO:0000256" key="3">
    <source>
        <dbReference type="ARBA" id="ARBA00022801"/>
    </source>
</evidence>
<dbReference type="Proteomes" id="UP000691718">
    <property type="component" value="Unassembled WGS sequence"/>
</dbReference>
<comment type="function">
    <text evidence="4">Catalyzes juvenile hormone hydrolysis.</text>
</comment>
<dbReference type="GO" id="GO:0004301">
    <property type="term" value="F:epoxide hydrolase activity"/>
    <property type="evidence" value="ECO:0007669"/>
    <property type="project" value="TreeGrafter"/>
</dbReference>
<evidence type="ECO:0000256" key="1">
    <source>
        <dbReference type="ARBA" id="ARBA00010088"/>
    </source>
</evidence>
<organism evidence="7 8">
    <name type="scientific">Parnassius apollo</name>
    <name type="common">Apollo butterfly</name>
    <name type="synonym">Papilio apollo</name>
    <dbReference type="NCBI Taxonomy" id="110799"/>
    <lineage>
        <taxon>Eukaryota</taxon>
        <taxon>Metazoa</taxon>
        <taxon>Ecdysozoa</taxon>
        <taxon>Arthropoda</taxon>
        <taxon>Hexapoda</taxon>
        <taxon>Insecta</taxon>
        <taxon>Pterygota</taxon>
        <taxon>Neoptera</taxon>
        <taxon>Endopterygota</taxon>
        <taxon>Lepidoptera</taxon>
        <taxon>Glossata</taxon>
        <taxon>Ditrysia</taxon>
        <taxon>Papilionoidea</taxon>
        <taxon>Papilionidae</taxon>
        <taxon>Parnassiinae</taxon>
        <taxon>Parnassini</taxon>
        <taxon>Parnassius</taxon>
        <taxon>Parnassius</taxon>
    </lineage>
</organism>
<dbReference type="InterPro" id="IPR016292">
    <property type="entry name" value="Epoxide_hydrolase"/>
</dbReference>
<feature type="transmembrane region" description="Helical" evidence="5">
    <location>
        <begin position="6"/>
        <end position="22"/>
    </location>
</feature>
<keyword evidence="5" id="KW-0812">Transmembrane</keyword>
<comment type="caution">
    <text evidence="7">The sequence shown here is derived from an EMBL/GenBank/DDBJ whole genome shotgun (WGS) entry which is preliminary data.</text>
</comment>
<dbReference type="OrthoDB" id="7130006at2759"/>
<reference evidence="7" key="1">
    <citation type="submission" date="2021-04" db="EMBL/GenBank/DDBJ databases">
        <authorList>
            <person name="Tunstrom K."/>
        </authorList>
    </citation>
    <scope>NUCLEOTIDE SEQUENCE</scope>
</reference>
<evidence type="ECO:0000256" key="2">
    <source>
        <dbReference type="ARBA" id="ARBA00022797"/>
    </source>
</evidence>
<dbReference type="PANTHER" id="PTHR21661:SF35">
    <property type="entry name" value="EPOXIDE HYDROLASE"/>
    <property type="match status" value="1"/>
</dbReference>
<comment type="subcellular location">
    <subcellularLocation>
        <location evidence="4">Endoplasmic reticulum membrane</location>
    </subcellularLocation>
</comment>
<keyword evidence="4 5" id="KW-0472">Membrane</keyword>
<feature type="domain" description="Epoxide hydrolase N-terminal" evidence="6">
    <location>
        <begin position="50"/>
        <end position="159"/>
    </location>
</feature>
<dbReference type="PANTHER" id="PTHR21661">
    <property type="entry name" value="EPOXIDE HYDROLASE 1-RELATED"/>
    <property type="match status" value="1"/>
</dbReference>
<comment type="catalytic activity">
    <reaction evidence="4">
        <text>cis-stilbene oxide + H2O = (1R,2R)-hydrobenzoin</text>
        <dbReference type="Rhea" id="RHEA:23900"/>
        <dbReference type="ChEBI" id="CHEBI:15377"/>
        <dbReference type="ChEBI" id="CHEBI:50004"/>
        <dbReference type="ChEBI" id="CHEBI:50014"/>
        <dbReference type="EC" id="3.3.2.9"/>
    </reaction>
</comment>
<dbReference type="EC" id="3.3.2.9" evidence="4"/>
<dbReference type="EMBL" id="CAJQZP010000904">
    <property type="protein sequence ID" value="CAG4995499.1"/>
    <property type="molecule type" value="Genomic_DNA"/>
</dbReference>
<keyword evidence="4" id="KW-0256">Endoplasmic reticulum</keyword>
<keyword evidence="5" id="KW-1133">Transmembrane helix</keyword>
<dbReference type="PIRSF" id="PIRSF001112">
    <property type="entry name" value="Epoxide_hydrolase"/>
    <property type="match status" value="1"/>
</dbReference>
<dbReference type="AlphaFoldDB" id="A0A8S3X3X7"/>
<proteinExistence type="inferred from homology"/>
<comment type="similarity">
    <text evidence="1 4">Belongs to the peptidase S33 family.</text>
</comment>
<evidence type="ECO:0000256" key="5">
    <source>
        <dbReference type="SAM" id="Phobius"/>
    </source>
</evidence>
<comment type="catalytic activity">
    <reaction evidence="4">
        <text>1-(4-methoxyphenyl)-N-methyl-N-[(3-methyloxetan-3-yl)methyl]methanamine + H2O = 2-{[(4-methoxybenzyl)(methyl)amino]methyl}-2-methylpropane-1,3-diol</text>
        <dbReference type="Rhea" id="RHEA:55764"/>
        <dbReference type="ChEBI" id="CHEBI:15377"/>
        <dbReference type="ChEBI" id="CHEBI:139161"/>
        <dbReference type="ChEBI" id="CHEBI:139164"/>
        <dbReference type="EC" id="3.3.2.9"/>
    </reaction>
</comment>
<accession>A0A8S3X3X7</accession>
<keyword evidence="2 4" id="KW-0058">Aromatic hydrocarbons catabolism</keyword>
<dbReference type="InterPro" id="IPR010497">
    <property type="entry name" value="Epoxide_hydro_N"/>
</dbReference>
<gene>
    <name evidence="7" type="ORF">PAPOLLO_LOCUS12829</name>
</gene>
<evidence type="ECO:0000313" key="7">
    <source>
        <dbReference type="EMBL" id="CAG4995499.1"/>
    </source>
</evidence>
<keyword evidence="3 4" id="KW-0378">Hydrolase</keyword>
<dbReference type="GO" id="GO:0097176">
    <property type="term" value="P:epoxide metabolic process"/>
    <property type="evidence" value="ECO:0007669"/>
    <property type="project" value="TreeGrafter"/>
</dbReference>
<keyword evidence="8" id="KW-1185">Reference proteome</keyword>
<name>A0A8S3X3X7_PARAO</name>